<feature type="transmembrane region" description="Helical" evidence="2">
    <location>
        <begin position="730"/>
        <end position="748"/>
    </location>
</feature>
<feature type="transmembrane region" description="Helical" evidence="2">
    <location>
        <begin position="610"/>
        <end position="627"/>
    </location>
</feature>
<dbReference type="PANTHER" id="PTHR43685:SF3">
    <property type="entry name" value="SLR2126 PROTEIN"/>
    <property type="match status" value="1"/>
</dbReference>
<comment type="caution">
    <text evidence="3">The sequence shown here is derived from an EMBL/GenBank/DDBJ whole genome shotgun (WGS) entry which is preliminary data.</text>
</comment>
<accession>A0A0L6CJP5</accession>
<dbReference type="InterPro" id="IPR029044">
    <property type="entry name" value="Nucleotide-diphossugar_trans"/>
</dbReference>
<feature type="transmembrane region" description="Helical" evidence="2">
    <location>
        <begin position="331"/>
        <end position="355"/>
    </location>
</feature>
<keyword evidence="4" id="KW-1185">Reference proteome</keyword>
<reference evidence="4" key="1">
    <citation type="submission" date="2015-03" db="EMBL/GenBank/DDBJ databases">
        <title>Luteipulveratus halotolerans sp. nov., a novel actinobacterium (Dermacoccaceae) from Sarawak, Malaysia.</title>
        <authorList>
            <person name="Juboi H."/>
            <person name="Basik A."/>
            <person name="Shamsul S.S."/>
            <person name="Arnold P."/>
            <person name="Schmitt E.K."/>
            <person name="Sanglier J.-J."/>
            <person name="Yeo T."/>
        </authorList>
    </citation>
    <scope>NUCLEOTIDE SEQUENCE [LARGE SCALE GENOMIC DNA]</scope>
    <source>
        <strain evidence="4">C296001</strain>
    </source>
</reference>
<name>A0A0L6CJP5_9MICO</name>
<dbReference type="STRING" id="1631356.VV01_12245"/>
<feature type="transmembrane region" description="Helical" evidence="2">
    <location>
        <begin position="760"/>
        <end position="780"/>
    </location>
</feature>
<dbReference type="Proteomes" id="UP000037397">
    <property type="component" value="Unassembled WGS sequence"/>
</dbReference>
<sequence>MTMIDARATAAATPGLDWSLAGEDSEASPLAVTALLVVQHARTSWLDRTLQALAALDEGPERLVLVDATPERSVRDLLDQRSDLADTFADVSVVTVPAHSAFAAIVDTAVEALPRPGEDAVVARRVRRRARKRDVRPRDKYEWLWLLHEDSAPAPGALAALLRVVSRSERIGIAGCKVVELSDPERLVNVGLDVTRTGRHVGGAMQGEPDQGQYDDRHDVLAVSSSGMLIRRDVYLSLGGFDPAFDGDGDGLDLCWRTHLLGHQVVVVPQARVSQDVGGTTVRSEPVDDVDARPSRTPRSLRRHGDSGLPAPQSARTLRRHRQVALARCSWLGLPVIALWTLLSCLVLGLVLLAVKRPRYALAELSQASAPFGLRRVLGARARFVGRARTRPTHLGALFVPLGAATHHAWDAVRDAVTPAPREPELLEDSARLEAGPEGDEAAELVQVRTTWGRRTARHAGLWMTIALVASTAVWWRGLLTSDALRGTAQGLQGGELRSFDTDASGVRHLWSDHWVGAGLGSDLPEQPFLPVLSVLARAVQALPWVDDTTTAATAVAWLLVLAVPLSGVSAYVAGRAVTRAQWPRAVAGLAWAGLATLSTGVASGRLGPVVAHVLLPLALAGAFAVGRRTAAVPLTFATVLVTALLGAFAPVLLVAVSFVALGVLLVGTGWARLRAAVVLLGPWALLGPWTFDRLRADSRGLLAGPGALDTAAPAQPWQLALLHPGGPGSYLAVLSVPVVVLGVLGLIRRRPQHGRTTVGLGLLALLGLAAALAASHVIVTDAPGGARTPWPGPALDVTAAALIGAALLAGGDLFARPRWKAASRRVRVALVAGLVVALAWAGVVLTTVVSQGQPALTAADERVPAVARQMGLGERANRMLTISVDSDGSVSYALDGAETGLPARDLDVPVRTSPQLARGVASLLGPSTAGGGQAHRQLLDLDVGFVGVTGAGDRAALARSLQSVQGLSAMASNRSLSLWRVDAAVGAGGGSVPPSRLRLDLDGRPVLALPSSGPHARTVTRVPAGADGRRLVVSESGGWARRAVVTLDGRWLHPVAASAYPTYDVPASGGLLRVDPGAAHDRWRWVQGALLLVTIFLAVPFGNARSRRRA</sequence>
<gene>
    <name evidence="3" type="ORF">VV01_12245</name>
</gene>
<feature type="transmembrane region" description="Helical" evidence="2">
    <location>
        <begin position="800"/>
        <end position="817"/>
    </location>
</feature>
<dbReference type="InterPro" id="IPR050834">
    <property type="entry name" value="Glycosyltransf_2"/>
</dbReference>
<keyword evidence="2" id="KW-0812">Transmembrane</keyword>
<feature type="transmembrane region" description="Helical" evidence="2">
    <location>
        <begin position="586"/>
        <end position="604"/>
    </location>
</feature>
<dbReference type="AlphaFoldDB" id="A0A0L6CJP5"/>
<dbReference type="RefSeq" id="WP_050670132.1">
    <property type="nucleotide sequence ID" value="NZ_LAIR01000002.1"/>
</dbReference>
<protein>
    <recommendedName>
        <fullName evidence="5">Glycosyltransferase 2-like domain-containing protein</fullName>
    </recommendedName>
</protein>
<keyword evidence="2" id="KW-1133">Transmembrane helix</keyword>
<evidence type="ECO:0008006" key="5">
    <source>
        <dbReference type="Google" id="ProtNLM"/>
    </source>
</evidence>
<feature type="transmembrane region" description="Helical" evidence="2">
    <location>
        <begin position="829"/>
        <end position="850"/>
    </location>
</feature>
<evidence type="ECO:0000313" key="4">
    <source>
        <dbReference type="Proteomes" id="UP000037397"/>
    </source>
</evidence>
<dbReference type="Gene3D" id="3.90.550.10">
    <property type="entry name" value="Spore Coat Polysaccharide Biosynthesis Protein SpsA, Chain A"/>
    <property type="match status" value="1"/>
</dbReference>
<dbReference type="PANTHER" id="PTHR43685">
    <property type="entry name" value="GLYCOSYLTRANSFERASE"/>
    <property type="match status" value="1"/>
</dbReference>
<proteinExistence type="predicted"/>
<feature type="transmembrane region" description="Helical" evidence="2">
    <location>
        <begin position="639"/>
        <end position="667"/>
    </location>
</feature>
<dbReference type="SUPFAM" id="SSF53448">
    <property type="entry name" value="Nucleotide-diphospho-sugar transferases"/>
    <property type="match status" value="1"/>
</dbReference>
<feature type="transmembrane region" description="Helical" evidence="2">
    <location>
        <begin position="460"/>
        <end position="478"/>
    </location>
</feature>
<evidence type="ECO:0000256" key="2">
    <source>
        <dbReference type="SAM" id="Phobius"/>
    </source>
</evidence>
<organism evidence="3 4">
    <name type="scientific">Luteipulveratus halotolerans</name>
    <dbReference type="NCBI Taxonomy" id="1631356"/>
    <lineage>
        <taxon>Bacteria</taxon>
        <taxon>Bacillati</taxon>
        <taxon>Actinomycetota</taxon>
        <taxon>Actinomycetes</taxon>
        <taxon>Micrococcales</taxon>
        <taxon>Dermacoccaceae</taxon>
        <taxon>Luteipulveratus</taxon>
    </lineage>
</organism>
<dbReference type="Pfam" id="PF13641">
    <property type="entry name" value="Glyco_tranf_2_3"/>
    <property type="match status" value="1"/>
</dbReference>
<evidence type="ECO:0000313" key="3">
    <source>
        <dbReference type="EMBL" id="KNX37743.1"/>
    </source>
</evidence>
<dbReference type="OrthoDB" id="3734530at2"/>
<feature type="region of interest" description="Disordered" evidence="1">
    <location>
        <begin position="277"/>
        <end position="314"/>
    </location>
</feature>
<feature type="transmembrane region" description="Helical" evidence="2">
    <location>
        <begin position="555"/>
        <end position="574"/>
    </location>
</feature>
<evidence type="ECO:0000256" key="1">
    <source>
        <dbReference type="SAM" id="MobiDB-lite"/>
    </source>
</evidence>
<keyword evidence="2" id="KW-0472">Membrane</keyword>
<feature type="transmembrane region" description="Helical" evidence="2">
    <location>
        <begin position="1086"/>
        <end position="1105"/>
    </location>
</feature>
<dbReference type="EMBL" id="LAIR01000002">
    <property type="protein sequence ID" value="KNX37743.1"/>
    <property type="molecule type" value="Genomic_DNA"/>
</dbReference>